<keyword evidence="3 7" id="KW-0808">Transferase</keyword>
<evidence type="ECO:0000256" key="1">
    <source>
        <dbReference type="ARBA" id="ARBA00007150"/>
    </source>
</evidence>
<keyword evidence="6 7" id="KW-0472">Membrane</keyword>
<evidence type="ECO:0000256" key="4">
    <source>
        <dbReference type="ARBA" id="ARBA00022692"/>
    </source>
</evidence>
<evidence type="ECO:0000256" key="5">
    <source>
        <dbReference type="ARBA" id="ARBA00022989"/>
    </source>
</evidence>
<dbReference type="RefSeq" id="WP_012778168.1">
    <property type="nucleotide sequence ID" value="NC_012982.1"/>
</dbReference>
<dbReference type="GO" id="GO:0042158">
    <property type="term" value="P:lipoprotein biosynthetic process"/>
    <property type="evidence" value="ECO:0007669"/>
    <property type="project" value="UniProtKB-UniRule"/>
</dbReference>
<evidence type="ECO:0000313" key="9">
    <source>
        <dbReference type="Proteomes" id="UP000002745"/>
    </source>
</evidence>
<dbReference type="HOGENOM" id="CLU_013386_1_0_5"/>
<dbReference type="STRING" id="582402.Hbal_0308"/>
<dbReference type="HAMAP" id="MF_01147">
    <property type="entry name" value="Lgt"/>
    <property type="match status" value="1"/>
</dbReference>
<feature type="transmembrane region" description="Helical" evidence="7">
    <location>
        <begin position="216"/>
        <end position="237"/>
    </location>
</feature>
<dbReference type="eggNOG" id="COG0682">
    <property type="taxonomic scope" value="Bacteria"/>
</dbReference>
<keyword evidence="9" id="KW-1185">Reference proteome</keyword>
<protein>
    <recommendedName>
        <fullName evidence="7">Phosphatidylglycerol--prolipoprotein diacylglyceryl transferase</fullName>
        <ecNumber evidence="7">2.5.1.145</ecNumber>
    </recommendedName>
</protein>
<proteinExistence type="inferred from homology"/>
<dbReference type="EMBL" id="CP001678">
    <property type="protein sequence ID" value="ACT58010.1"/>
    <property type="molecule type" value="Genomic_DNA"/>
</dbReference>
<dbReference type="UniPathway" id="UPA00664"/>
<dbReference type="PANTHER" id="PTHR30589">
    <property type="entry name" value="PROLIPOPROTEIN DIACYLGLYCERYL TRANSFERASE"/>
    <property type="match status" value="1"/>
</dbReference>
<dbReference type="PANTHER" id="PTHR30589:SF0">
    <property type="entry name" value="PHOSPHATIDYLGLYCEROL--PROLIPOPROTEIN DIACYLGLYCERYL TRANSFERASE"/>
    <property type="match status" value="1"/>
</dbReference>
<feature type="transmembrane region" description="Helical" evidence="7">
    <location>
        <begin position="119"/>
        <end position="138"/>
    </location>
</feature>
<reference evidence="9" key="1">
    <citation type="journal article" date="2011" name="J. Bacteriol.">
        <title>Genome sequences of eight morphologically diverse alphaproteobacteria.</title>
        <authorList>
            <consortium name="US DOE Joint Genome Institute"/>
            <person name="Brown P.J."/>
            <person name="Kysela D.T."/>
            <person name="Buechlein A."/>
            <person name="Hemmerich C."/>
            <person name="Brun Y.V."/>
        </authorList>
    </citation>
    <scope>NUCLEOTIDE SEQUENCE [LARGE SCALE GENOMIC DNA]</scope>
    <source>
        <strain evidence="9">ATCC 49814 / DSM 5838 / IFAM 1418</strain>
    </source>
</reference>
<dbReference type="Proteomes" id="UP000002745">
    <property type="component" value="Chromosome"/>
</dbReference>
<sequence length="317" mass="34956">MFVAIPFPEIDPAVFTIPALSLGDFTLGPFPLRWYALSYIVGLLLAWKYAGYLISKNKLWSAANGKSPLSKDDLDDFVFWAMMGVLIGGRLGYILFYQLPFEPDRIFNDPLMIFKMWEGGMSFHGGLIGVAFAMAYTAQQRSLSLLNLSDIGAATAPIALFLGRIANFINGELYGRPTDVPWAIRFPAYDFGSHQWYYNSLGAPVGSKVPVHPSQIYEAALEGLLLFSIVSFAIWKFKIYRKPGMATGIFLIGYASARTIVENFREPDSHIGFLPGGVTMGMLLSAPMIIGGLYLINRANKPNGGKKKPNRDPASQS</sequence>
<evidence type="ECO:0000256" key="7">
    <source>
        <dbReference type="HAMAP-Rule" id="MF_01147"/>
    </source>
</evidence>
<gene>
    <name evidence="7" type="primary">lgt</name>
    <name evidence="8" type="ordered locus">Hbal_0308</name>
</gene>
<dbReference type="GO" id="GO:0005886">
    <property type="term" value="C:plasma membrane"/>
    <property type="evidence" value="ECO:0007669"/>
    <property type="project" value="UniProtKB-SubCell"/>
</dbReference>
<evidence type="ECO:0000256" key="2">
    <source>
        <dbReference type="ARBA" id="ARBA00022475"/>
    </source>
</evidence>
<feature type="transmembrane region" description="Helical" evidence="7">
    <location>
        <begin position="32"/>
        <end position="50"/>
    </location>
</feature>
<dbReference type="InterPro" id="IPR001640">
    <property type="entry name" value="Lgt"/>
</dbReference>
<comment type="subcellular location">
    <subcellularLocation>
        <location evidence="7">Cell inner membrane</location>
        <topology evidence="7">Multi-pass membrane protein</topology>
    </subcellularLocation>
</comment>
<accession>C6XLV4</accession>
<feature type="transmembrane region" description="Helical" evidence="7">
    <location>
        <begin position="273"/>
        <end position="296"/>
    </location>
</feature>
<keyword evidence="8" id="KW-0449">Lipoprotein</keyword>
<organism evidence="8 9">
    <name type="scientific">Hirschia baltica (strain ATCC 49814 / DSM 5838 / IFAM 1418)</name>
    <dbReference type="NCBI Taxonomy" id="582402"/>
    <lineage>
        <taxon>Bacteria</taxon>
        <taxon>Pseudomonadati</taxon>
        <taxon>Pseudomonadota</taxon>
        <taxon>Alphaproteobacteria</taxon>
        <taxon>Hyphomonadales</taxon>
        <taxon>Hyphomonadaceae</taxon>
        <taxon>Hirschia</taxon>
    </lineage>
</organism>
<evidence type="ECO:0000256" key="3">
    <source>
        <dbReference type="ARBA" id="ARBA00022679"/>
    </source>
</evidence>
<dbReference type="AlphaFoldDB" id="C6XLV4"/>
<feature type="transmembrane region" description="Helical" evidence="7">
    <location>
        <begin position="77"/>
        <end position="99"/>
    </location>
</feature>
<dbReference type="OrthoDB" id="871140at2"/>
<keyword evidence="4 7" id="KW-0812">Transmembrane</keyword>
<keyword evidence="2 7" id="KW-1003">Cell membrane</keyword>
<comment type="pathway">
    <text evidence="7">Protein modification; lipoprotein biosynthesis (diacylglyceryl transfer).</text>
</comment>
<dbReference type="Pfam" id="PF01790">
    <property type="entry name" value="LGT"/>
    <property type="match status" value="1"/>
</dbReference>
<name>C6XLV4_HIRBI</name>
<dbReference type="NCBIfam" id="TIGR00544">
    <property type="entry name" value="lgt"/>
    <property type="match status" value="1"/>
</dbReference>
<dbReference type="GO" id="GO:0008961">
    <property type="term" value="F:phosphatidylglycerol-prolipoprotein diacylglyceryl transferase activity"/>
    <property type="evidence" value="ECO:0007669"/>
    <property type="project" value="UniProtKB-UniRule"/>
</dbReference>
<comment type="similarity">
    <text evidence="1 7">Belongs to the Lgt family.</text>
</comment>
<keyword evidence="5 7" id="KW-1133">Transmembrane helix</keyword>
<comment type="function">
    <text evidence="7">Catalyzes the transfer of the diacylglyceryl group from phosphatidylglycerol to the sulfhydryl group of the N-terminal cysteine of a prolipoprotein, the first step in the formation of mature lipoproteins.</text>
</comment>
<dbReference type="KEGG" id="hba:Hbal_0308"/>
<feature type="binding site" evidence="7">
    <location>
        <position position="164"/>
    </location>
    <ligand>
        <name>a 1,2-diacyl-sn-glycero-3-phospho-(1'-sn-glycerol)</name>
        <dbReference type="ChEBI" id="CHEBI:64716"/>
    </ligand>
</feature>
<evidence type="ECO:0000313" key="8">
    <source>
        <dbReference type="EMBL" id="ACT58010.1"/>
    </source>
</evidence>
<comment type="catalytic activity">
    <reaction evidence="7">
        <text>L-cysteinyl-[prolipoprotein] + a 1,2-diacyl-sn-glycero-3-phospho-(1'-sn-glycerol) = an S-1,2-diacyl-sn-glyceryl-L-cysteinyl-[prolipoprotein] + sn-glycerol 1-phosphate + H(+)</text>
        <dbReference type="Rhea" id="RHEA:56712"/>
        <dbReference type="Rhea" id="RHEA-COMP:14679"/>
        <dbReference type="Rhea" id="RHEA-COMP:14680"/>
        <dbReference type="ChEBI" id="CHEBI:15378"/>
        <dbReference type="ChEBI" id="CHEBI:29950"/>
        <dbReference type="ChEBI" id="CHEBI:57685"/>
        <dbReference type="ChEBI" id="CHEBI:64716"/>
        <dbReference type="ChEBI" id="CHEBI:140658"/>
        <dbReference type="EC" id="2.5.1.145"/>
    </reaction>
</comment>
<evidence type="ECO:0000256" key="6">
    <source>
        <dbReference type="ARBA" id="ARBA00023136"/>
    </source>
</evidence>
<feature type="transmembrane region" description="Helical" evidence="7">
    <location>
        <begin position="244"/>
        <end position="261"/>
    </location>
</feature>
<dbReference type="PROSITE" id="PS01311">
    <property type="entry name" value="LGT"/>
    <property type="match status" value="1"/>
</dbReference>
<feature type="transmembrane region" description="Helical" evidence="7">
    <location>
        <begin position="145"/>
        <end position="166"/>
    </location>
</feature>
<keyword evidence="7" id="KW-0997">Cell inner membrane</keyword>
<dbReference type="EC" id="2.5.1.145" evidence="7"/>